<organism evidence="1 2">
    <name type="scientific">Peribacillus loiseleuriae</name>
    <dbReference type="NCBI Taxonomy" id="1679170"/>
    <lineage>
        <taxon>Bacteria</taxon>
        <taxon>Bacillati</taxon>
        <taxon>Bacillota</taxon>
        <taxon>Bacilli</taxon>
        <taxon>Bacillales</taxon>
        <taxon>Bacillaceae</taxon>
        <taxon>Peribacillus</taxon>
    </lineage>
</organism>
<evidence type="ECO:0000313" key="2">
    <source>
        <dbReference type="Proteomes" id="UP000037146"/>
    </source>
</evidence>
<dbReference type="EMBL" id="LFZW01000001">
    <property type="protein sequence ID" value="KMY49043.1"/>
    <property type="molecule type" value="Genomic_DNA"/>
</dbReference>
<dbReference type="Proteomes" id="UP000037146">
    <property type="component" value="Unassembled WGS sequence"/>
</dbReference>
<reference evidence="2" key="1">
    <citation type="submission" date="2015-07" db="EMBL/GenBank/DDBJ databases">
        <title>Genome sequencing project for genomic taxonomy and phylogenomics of Bacillus-like bacteria.</title>
        <authorList>
            <person name="Liu B."/>
            <person name="Wang J."/>
            <person name="Zhu Y."/>
            <person name="Liu G."/>
            <person name="Chen Q."/>
            <person name="Chen Z."/>
            <person name="Lan J."/>
            <person name="Che J."/>
            <person name="Ge C."/>
            <person name="Shi H."/>
            <person name="Pan Z."/>
            <person name="Liu X."/>
        </authorList>
    </citation>
    <scope>NUCLEOTIDE SEQUENCE [LARGE SCALE GENOMIC DNA]</scope>
    <source>
        <strain evidence="2">FJAT-27997</strain>
    </source>
</reference>
<accession>A0A0K9GQY4</accession>
<evidence type="ECO:0008006" key="3">
    <source>
        <dbReference type="Google" id="ProtNLM"/>
    </source>
</evidence>
<proteinExistence type="predicted"/>
<dbReference type="RefSeq" id="WP_049680375.1">
    <property type="nucleotide sequence ID" value="NZ_LFZW01000001.1"/>
</dbReference>
<keyword evidence="2" id="KW-1185">Reference proteome</keyword>
<gene>
    <name evidence="1" type="ORF">AC625_05565</name>
</gene>
<name>A0A0K9GQY4_9BACI</name>
<dbReference type="InterPro" id="IPR010461">
    <property type="entry name" value="ComK"/>
</dbReference>
<dbReference type="AlphaFoldDB" id="A0A0K9GQY4"/>
<dbReference type="GO" id="GO:0030420">
    <property type="term" value="P:establishment of competence for transformation"/>
    <property type="evidence" value="ECO:0007669"/>
    <property type="project" value="InterPro"/>
</dbReference>
<dbReference type="STRING" id="1679170.AC625_05565"/>
<protein>
    <recommendedName>
        <fullName evidence="3">Transcriptional regulator</fullName>
    </recommendedName>
</protein>
<sequence length="191" mass="21986">MKKSKRSLIENYEITPFTCFIKPIVYGSKIYSQVVELNDEFISPFKPKVIINQSCEYFGSSYEGRKSGTRRLIGVTHKAPIIIDQTNPIFFFPTTSPLSDDCIWIAHHHVIDYKKKGNGMVQVYFRNNITLEVNMSIGSFTNQMQRTAVLESKVSKINKEIGKMAYGLHRMHNDMEASETPRNYSTEKTDE</sequence>
<dbReference type="Pfam" id="PF06338">
    <property type="entry name" value="ComK"/>
    <property type="match status" value="1"/>
</dbReference>
<evidence type="ECO:0000313" key="1">
    <source>
        <dbReference type="EMBL" id="KMY49043.1"/>
    </source>
</evidence>
<dbReference type="PATRIC" id="fig|1679170.3.peg.1191"/>
<comment type="caution">
    <text evidence="1">The sequence shown here is derived from an EMBL/GenBank/DDBJ whole genome shotgun (WGS) entry which is preliminary data.</text>
</comment>